<feature type="transmembrane region" description="Helical" evidence="2">
    <location>
        <begin position="246"/>
        <end position="265"/>
    </location>
</feature>
<dbReference type="Proteomes" id="UP000320653">
    <property type="component" value="Unassembled WGS sequence"/>
</dbReference>
<keyword evidence="2" id="KW-1133">Transmembrane helix</keyword>
<keyword evidence="2" id="KW-0812">Transmembrane</keyword>
<dbReference type="AlphaFoldDB" id="A0A561QXG5"/>
<feature type="domain" description="EamA" evidence="3">
    <location>
        <begin position="155"/>
        <end position="287"/>
    </location>
</feature>
<protein>
    <submittedName>
        <fullName evidence="4">Threonine/homoserine efflux transporter RhtA</fullName>
    </submittedName>
</protein>
<evidence type="ECO:0000259" key="3">
    <source>
        <dbReference type="Pfam" id="PF00892"/>
    </source>
</evidence>
<feature type="transmembrane region" description="Helical" evidence="2">
    <location>
        <begin position="187"/>
        <end position="206"/>
    </location>
</feature>
<keyword evidence="5" id="KW-1185">Reference proteome</keyword>
<feature type="transmembrane region" description="Helical" evidence="2">
    <location>
        <begin position="277"/>
        <end position="295"/>
    </location>
</feature>
<name>A0A561QXG5_9HYPH</name>
<organism evidence="4 5">
    <name type="scientific">Neorhizobium alkalisoli</name>
    <dbReference type="NCBI Taxonomy" id="528178"/>
    <lineage>
        <taxon>Bacteria</taxon>
        <taxon>Pseudomonadati</taxon>
        <taxon>Pseudomonadota</taxon>
        <taxon>Alphaproteobacteria</taxon>
        <taxon>Hyphomicrobiales</taxon>
        <taxon>Rhizobiaceae</taxon>
        <taxon>Rhizobium/Agrobacterium group</taxon>
        <taxon>Neorhizobium</taxon>
    </lineage>
</organism>
<feature type="transmembrane region" description="Helical" evidence="2">
    <location>
        <begin position="121"/>
        <end position="145"/>
    </location>
</feature>
<accession>A0A561QXG5</accession>
<evidence type="ECO:0000313" key="4">
    <source>
        <dbReference type="EMBL" id="TWF55066.1"/>
    </source>
</evidence>
<proteinExistence type="predicted"/>
<dbReference type="Pfam" id="PF00892">
    <property type="entry name" value="EamA"/>
    <property type="match status" value="1"/>
</dbReference>
<dbReference type="EMBL" id="VIWP01000003">
    <property type="protein sequence ID" value="TWF55066.1"/>
    <property type="molecule type" value="Genomic_DNA"/>
</dbReference>
<dbReference type="OrthoDB" id="7216522at2"/>
<evidence type="ECO:0000256" key="2">
    <source>
        <dbReference type="SAM" id="Phobius"/>
    </source>
</evidence>
<keyword evidence="2" id="KW-0472">Membrane</keyword>
<dbReference type="GO" id="GO:0016020">
    <property type="term" value="C:membrane"/>
    <property type="evidence" value="ECO:0007669"/>
    <property type="project" value="InterPro"/>
</dbReference>
<reference evidence="4 5" key="1">
    <citation type="submission" date="2019-06" db="EMBL/GenBank/DDBJ databases">
        <title>Sorghum-associated microbial communities from plants grown in Nebraska, USA.</title>
        <authorList>
            <person name="Schachtman D."/>
        </authorList>
    </citation>
    <scope>NUCLEOTIDE SEQUENCE [LARGE SCALE GENOMIC DNA]</scope>
    <source>
        <strain evidence="4 5">1225</strain>
    </source>
</reference>
<feature type="transmembrane region" description="Helical" evidence="2">
    <location>
        <begin position="218"/>
        <end position="239"/>
    </location>
</feature>
<comment type="caution">
    <text evidence="4">The sequence shown here is derived from an EMBL/GenBank/DDBJ whole genome shotgun (WGS) entry which is preliminary data.</text>
</comment>
<feature type="transmembrane region" description="Helical" evidence="2">
    <location>
        <begin position="92"/>
        <end position="109"/>
    </location>
</feature>
<sequence length="321" mass="33411">MLIGILAGLATCALWGLTFVAARAVEPFTTWDLAIARYGIFGLASALLMLDRRFRPIGMTRGRAAIGLMLGGLGYIGYFVFAAYAVKLAGAALPPLIIGTMPILIALIANRGDAALPWSHLTIPIGLIAAGLLTVNLDTLSAAPVAARSQIIAGLACAGAALAIWVVYGLVNAAVMRSADAPDGLRWTGLQGLGATIGSILLLPFSSFGETHASLSNFIGWALLMGLAGSWAATFFWVVASKRLPLALAAQLIVAETVFGLFYGFVFEMRWPTSAEWVGCMLEVLGLSAGIAAFGRHAGSARKTSAGPLASQISPDQPLRP</sequence>
<evidence type="ECO:0000313" key="5">
    <source>
        <dbReference type="Proteomes" id="UP000320653"/>
    </source>
</evidence>
<dbReference type="RefSeq" id="WP_145637937.1">
    <property type="nucleotide sequence ID" value="NZ_VIWP01000003.1"/>
</dbReference>
<feature type="transmembrane region" description="Helical" evidence="2">
    <location>
        <begin position="34"/>
        <end position="50"/>
    </location>
</feature>
<dbReference type="InterPro" id="IPR000620">
    <property type="entry name" value="EamA_dom"/>
</dbReference>
<feature type="transmembrane region" description="Helical" evidence="2">
    <location>
        <begin position="151"/>
        <end position="175"/>
    </location>
</feature>
<evidence type="ECO:0000256" key="1">
    <source>
        <dbReference type="SAM" id="MobiDB-lite"/>
    </source>
</evidence>
<feature type="transmembrane region" description="Helical" evidence="2">
    <location>
        <begin position="62"/>
        <end position="86"/>
    </location>
</feature>
<feature type="region of interest" description="Disordered" evidence="1">
    <location>
        <begin position="301"/>
        <end position="321"/>
    </location>
</feature>
<gene>
    <name evidence="4" type="ORF">FHW37_103940</name>
</gene>